<dbReference type="InterPro" id="IPR004361">
    <property type="entry name" value="Glyoxalase_1"/>
</dbReference>
<dbReference type="EMBL" id="SPHZ02000001">
    <property type="protein sequence ID" value="KAF0933685.1"/>
    <property type="molecule type" value="Genomic_DNA"/>
</dbReference>
<accession>A0A6G1FA04</accession>
<comment type="cofactor">
    <cofactor evidence="10">
        <name>Zn(2+)</name>
        <dbReference type="ChEBI" id="CHEBI:29105"/>
    </cofactor>
    <text evidence="10">Binds 1 zinc ion per subunit. In the homodimer, two zinc ions are bound between subunits.</text>
</comment>
<keyword evidence="6" id="KW-0456">Lyase</keyword>
<dbReference type="SUPFAM" id="SSF54593">
    <property type="entry name" value="Glyoxalase/Bleomycin resistance protein/Dihydroxybiphenyl dioxygenase"/>
    <property type="match status" value="2"/>
</dbReference>
<reference evidence="13 14" key="1">
    <citation type="submission" date="2019-11" db="EMBL/GenBank/DDBJ databases">
        <title>Whole genome sequence of Oryza granulata.</title>
        <authorList>
            <person name="Li W."/>
        </authorList>
    </citation>
    <scope>NUCLEOTIDE SEQUENCE [LARGE SCALE GENOMIC DNA]</scope>
    <source>
        <strain evidence="14">cv. Menghai</strain>
        <tissue evidence="13">Leaf</tissue>
    </source>
</reference>
<gene>
    <name evidence="13" type="ORF">E2562_019179</name>
</gene>
<feature type="active site" description="Proton donor/acceptor" evidence="9">
    <location>
        <position position="273"/>
    </location>
</feature>
<comment type="caution">
    <text evidence="13">The sequence shown here is derived from an EMBL/GenBank/DDBJ whole genome shotgun (WGS) entry which is preliminary data.</text>
</comment>
<dbReference type="NCBIfam" id="TIGR00068">
    <property type="entry name" value="glyox_I"/>
    <property type="match status" value="1"/>
</dbReference>
<dbReference type="GO" id="GO:0005737">
    <property type="term" value="C:cytoplasm"/>
    <property type="evidence" value="ECO:0007669"/>
    <property type="project" value="TreeGrafter"/>
</dbReference>
<keyword evidence="10" id="KW-0862">Zinc</keyword>
<evidence type="ECO:0000256" key="11">
    <source>
        <dbReference type="SAM" id="MobiDB-lite"/>
    </source>
</evidence>
<dbReference type="OrthoDB" id="16820at2759"/>
<feature type="binding site" evidence="10">
    <location>
        <position position="207"/>
    </location>
    <ligand>
        <name>Zn(2+)</name>
        <dbReference type="ChEBI" id="CHEBI:29105"/>
        <note>ligand shared between dimeric partners</note>
    </ligand>
</feature>
<dbReference type="InterPro" id="IPR029068">
    <property type="entry name" value="Glyas_Bleomycin-R_OHBP_Dase"/>
</dbReference>
<dbReference type="InterPro" id="IPR004360">
    <property type="entry name" value="Glyas_Fos-R_dOase_dom"/>
</dbReference>
<feature type="compositionally biased region" description="Basic residues" evidence="11">
    <location>
        <begin position="23"/>
        <end position="33"/>
    </location>
</feature>
<evidence type="ECO:0000256" key="9">
    <source>
        <dbReference type="PIRSR" id="PIRSR604361-1"/>
    </source>
</evidence>
<feature type="compositionally biased region" description="Low complexity" evidence="11">
    <location>
        <begin position="45"/>
        <end position="58"/>
    </location>
</feature>
<protein>
    <recommendedName>
        <fullName evidence="3">lactoylglutathione lyase</fullName>
        <ecNumber evidence="3">4.4.1.5</ecNumber>
    </recommendedName>
    <alternativeName>
        <fullName evidence="7">Glyoxalase I</fullName>
    </alternativeName>
</protein>
<keyword evidence="4 10" id="KW-0479">Metal-binding</keyword>
<proteinExistence type="inferred from homology"/>
<feature type="region of interest" description="Disordered" evidence="11">
    <location>
        <begin position="23"/>
        <end position="58"/>
    </location>
</feature>
<organism evidence="13 14">
    <name type="scientific">Oryza meyeriana var. granulata</name>
    <dbReference type="NCBI Taxonomy" id="110450"/>
    <lineage>
        <taxon>Eukaryota</taxon>
        <taxon>Viridiplantae</taxon>
        <taxon>Streptophyta</taxon>
        <taxon>Embryophyta</taxon>
        <taxon>Tracheophyta</taxon>
        <taxon>Spermatophyta</taxon>
        <taxon>Magnoliopsida</taxon>
        <taxon>Liliopsida</taxon>
        <taxon>Poales</taxon>
        <taxon>Poaceae</taxon>
        <taxon>BOP clade</taxon>
        <taxon>Oryzoideae</taxon>
        <taxon>Oryzeae</taxon>
        <taxon>Oryzinae</taxon>
        <taxon>Oryza</taxon>
        <taxon>Oryza meyeriana</taxon>
    </lineage>
</organism>
<dbReference type="Proteomes" id="UP000479710">
    <property type="component" value="Unassembled WGS sequence"/>
</dbReference>
<evidence type="ECO:0000313" key="14">
    <source>
        <dbReference type="Proteomes" id="UP000479710"/>
    </source>
</evidence>
<dbReference type="PANTHER" id="PTHR46036:SF9">
    <property type="entry name" value="LACTOYLGLUTATHIONE LYASE"/>
    <property type="match status" value="1"/>
</dbReference>
<dbReference type="GO" id="GO:0046872">
    <property type="term" value="F:metal ion binding"/>
    <property type="evidence" value="ECO:0007669"/>
    <property type="project" value="UniProtKB-KW"/>
</dbReference>
<dbReference type="Gene3D" id="3.10.180.10">
    <property type="entry name" value="2,3-Dihydroxybiphenyl 1,2-Dioxygenase, domain 1"/>
    <property type="match status" value="2"/>
</dbReference>
<evidence type="ECO:0000256" key="4">
    <source>
        <dbReference type="ARBA" id="ARBA00022723"/>
    </source>
</evidence>
<evidence type="ECO:0000256" key="10">
    <source>
        <dbReference type="PIRSR" id="PIRSR604361-3"/>
    </source>
</evidence>
<evidence type="ECO:0000259" key="12">
    <source>
        <dbReference type="PROSITE" id="PS51819"/>
    </source>
</evidence>
<dbReference type="InterPro" id="IPR018146">
    <property type="entry name" value="Glyoxalase_1_CS"/>
</dbReference>
<dbReference type="PROSITE" id="PS51819">
    <property type="entry name" value="VOC"/>
    <property type="match status" value="2"/>
</dbReference>
<dbReference type="FunFam" id="3.10.180.10:FF:000004">
    <property type="entry name" value="Lactoylglutathione lyase"/>
    <property type="match status" value="2"/>
</dbReference>
<keyword evidence="5" id="KW-0677">Repeat</keyword>
<keyword evidence="14" id="KW-1185">Reference proteome</keyword>
<evidence type="ECO:0000313" key="13">
    <source>
        <dbReference type="EMBL" id="KAF0933685.1"/>
    </source>
</evidence>
<evidence type="ECO:0000256" key="3">
    <source>
        <dbReference type="ARBA" id="ARBA00012081"/>
    </source>
</evidence>
<evidence type="ECO:0000256" key="6">
    <source>
        <dbReference type="ARBA" id="ARBA00023239"/>
    </source>
</evidence>
<comment type="catalytic activity">
    <reaction evidence="8">
        <text>(R)-S-lactoylglutathione = methylglyoxal + glutathione</text>
        <dbReference type="Rhea" id="RHEA:19069"/>
        <dbReference type="ChEBI" id="CHEBI:17158"/>
        <dbReference type="ChEBI" id="CHEBI:57474"/>
        <dbReference type="ChEBI" id="CHEBI:57925"/>
        <dbReference type="EC" id="4.4.1.5"/>
    </reaction>
</comment>
<feature type="domain" description="VOC" evidence="12">
    <location>
        <begin position="283"/>
        <end position="407"/>
    </location>
</feature>
<dbReference type="GO" id="GO:0004462">
    <property type="term" value="F:lactoylglutathione lyase activity"/>
    <property type="evidence" value="ECO:0007669"/>
    <property type="project" value="UniProtKB-EC"/>
</dbReference>
<dbReference type="UniPathway" id="UPA00619">
    <property type="reaction ID" value="UER00675"/>
</dbReference>
<dbReference type="CDD" id="cd16358">
    <property type="entry name" value="GlxI_Ni"/>
    <property type="match status" value="2"/>
</dbReference>
<evidence type="ECO:0000256" key="2">
    <source>
        <dbReference type="ARBA" id="ARBA00010363"/>
    </source>
</evidence>
<dbReference type="PANTHER" id="PTHR46036">
    <property type="entry name" value="LACTOYLGLUTATHIONE LYASE"/>
    <property type="match status" value="1"/>
</dbReference>
<dbReference type="Pfam" id="PF00903">
    <property type="entry name" value="Glyoxalase"/>
    <property type="match status" value="2"/>
</dbReference>
<comment type="pathway">
    <text evidence="1">Secondary metabolite metabolism; methylglyoxal degradation; (R)-lactate from methylglyoxal: step 1/2.</text>
</comment>
<dbReference type="EC" id="4.4.1.5" evidence="3"/>
<evidence type="ECO:0000256" key="1">
    <source>
        <dbReference type="ARBA" id="ARBA00005008"/>
    </source>
</evidence>
<dbReference type="InterPro" id="IPR037523">
    <property type="entry name" value="VOC_core"/>
</dbReference>
<dbReference type="GO" id="GO:0019243">
    <property type="term" value="P:methylglyoxal catabolic process to D-lactate via S-lactoyl-glutathione"/>
    <property type="evidence" value="ECO:0007669"/>
    <property type="project" value="TreeGrafter"/>
</dbReference>
<feature type="binding site" evidence="10">
    <location>
        <position position="273"/>
    </location>
    <ligand>
        <name>Zn(2+)</name>
        <dbReference type="ChEBI" id="CHEBI:29105"/>
        <note>ligand shared between dimeric partners</note>
    </ligand>
</feature>
<comment type="similarity">
    <text evidence="2">Belongs to the glyoxalase I family.</text>
</comment>
<evidence type="ECO:0000256" key="8">
    <source>
        <dbReference type="ARBA" id="ARBA00048273"/>
    </source>
</evidence>
<name>A0A6G1FA04_9ORYZ</name>
<sequence length="415" mass="45310">MFSVGCQTQRLLLVANCQRAHLTRQKRRARKSGAKGQSSQELRIARAATRTNRAPTKPAKVSARTMRALPMAAGRGAAVACACASPAVPRRSLLLSTVAAALQPEPVRLSRSATGAAAKLRASPPDAAQPATAAAAFASKEEAFAWAKSDSRRLLHVVYRVGDLDRTVKFYTECLGMKLLRKRDIPEEKYTNAFLGYGPEDSHFVVELTYNYGVDKYDIGAGFGHFGIAVDDVAKMVELIRAKGGKVTREPGPVKGGKTVIAFVEDPDGYKFEILERPGTPEPLCQVMLRVGDLDRAISFYEKACGMELLRKRDNPEYKYTVAMMGYGPEDKNAVLELTYNYGVTEYDKGNAYAQIAIGTDDVYKTAEVVKLFGGQVVREPGPLPGISTKITSILDPDGWKSVFVDNIDFAKELE</sequence>
<dbReference type="AlphaFoldDB" id="A0A6G1FA04"/>
<evidence type="ECO:0000256" key="5">
    <source>
        <dbReference type="ARBA" id="ARBA00022737"/>
    </source>
</evidence>
<feature type="domain" description="VOC" evidence="12">
    <location>
        <begin position="153"/>
        <end position="277"/>
    </location>
</feature>
<evidence type="ECO:0000256" key="7">
    <source>
        <dbReference type="ARBA" id="ARBA00030537"/>
    </source>
</evidence>
<feature type="binding site" evidence="10">
    <location>
        <position position="225"/>
    </location>
    <ligand>
        <name>Zn(2+)</name>
        <dbReference type="ChEBI" id="CHEBI:29105"/>
        <note>ligand shared between dimeric partners</note>
    </ligand>
</feature>
<dbReference type="PROSITE" id="PS00934">
    <property type="entry name" value="GLYOXALASE_I_1"/>
    <property type="match status" value="1"/>
</dbReference>